<dbReference type="STRING" id="273068.TTE1828"/>
<evidence type="ECO:0000313" key="3">
    <source>
        <dbReference type="Proteomes" id="UP000000555"/>
    </source>
</evidence>
<name>Q8R904_CALS4</name>
<evidence type="ECO:0000259" key="1">
    <source>
        <dbReference type="Pfam" id="PF09989"/>
    </source>
</evidence>
<dbReference type="HOGENOM" id="CLU_079876_0_0_9"/>
<dbReference type="PANTHER" id="PTHR32329:SF2">
    <property type="entry name" value="BIFUNCTIONAL PROTEIN [INCLUDES 2-HYDROXYACYL-COA DEHYDRATASE (N-TER) AND ITS ACTIVATOR DOMAIN (C_TERM)"/>
    <property type="match status" value="1"/>
</dbReference>
<gene>
    <name evidence="2" type="ordered locus">TTE1828</name>
</gene>
<dbReference type="OrthoDB" id="9780120at2"/>
<dbReference type="InterPro" id="IPR051805">
    <property type="entry name" value="Dehydratase_Activator_Redct"/>
</dbReference>
<feature type="domain" description="DUF2229" evidence="1">
    <location>
        <begin position="5"/>
        <end position="226"/>
    </location>
</feature>
<accession>Q8R904</accession>
<evidence type="ECO:0000313" key="2">
    <source>
        <dbReference type="EMBL" id="AAM25019.1"/>
    </source>
</evidence>
<dbReference type="RefSeq" id="WP_011026013.1">
    <property type="nucleotide sequence ID" value="NC_003869.1"/>
</dbReference>
<dbReference type="Gene3D" id="3.40.50.11900">
    <property type="match status" value="1"/>
</dbReference>
<organism evidence="2 3">
    <name type="scientific">Caldanaerobacter subterraneus subsp. tengcongensis (strain DSM 15242 / JCM 11007 / NBRC 100824 / MB4)</name>
    <name type="common">Thermoanaerobacter tengcongensis</name>
    <dbReference type="NCBI Taxonomy" id="273068"/>
    <lineage>
        <taxon>Bacteria</taxon>
        <taxon>Bacillati</taxon>
        <taxon>Bacillota</taxon>
        <taxon>Clostridia</taxon>
        <taxon>Thermoanaerobacterales</taxon>
        <taxon>Thermoanaerobacteraceae</taxon>
        <taxon>Caldanaerobacter</taxon>
    </lineage>
</organism>
<keyword evidence="3" id="KW-1185">Reference proteome</keyword>
<reference evidence="2 3" key="1">
    <citation type="journal article" date="2002" name="Genome Res.">
        <title>A complete sequence of the T. tengcongensis genome.</title>
        <authorList>
            <person name="Bao Q."/>
            <person name="Tian Y."/>
            <person name="Li W."/>
            <person name="Xu Z."/>
            <person name="Xuan Z."/>
            <person name="Hu S."/>
            <person name="Dong W."/>
            <person name="Yang J."/>
            <person name="Chen Y."/>
            <person name="Xue Y."/>
            <person name="Xu Y."/>
            <person name="Lai X."/>
            <person name="Huang L."/>
            <person name="Dong X."/>
            <person name="Ma Y."/>
            <person name="Ling L."/>
            <person name="Tan H."/>
            <person name="Chen R."/>
            <person name="Wang J."/>
            <person name="Yu J."/>
            <person name="Yang H."/>
        </authorList>
    </citation>
    <scope>NUCLEOTIDE SEQUENCE [LARGE SCALE GENOMIC DNA]</scope>
    <source>
        <strain evidence="3">DSM 15242 / JCM 11007 / NBRC 100824 / MB4</strain>
    </source>
</reference>
<dbReference type="EMBL" id="AE008691">
    <property type="protein sequence ID" value="AAM25019.1"/>
    <property type="molecule type" value="Genomic_DNA"/>
</dbReference>
<dbReference type="PANTHER" id="PTHR32329">
    <property type="entry name" value="BIFUNCTIONAL PROTEIN [INCLUDES 2-HYDROXYACYL-COA DEHYDRATASE (N-TER) AND ITS ACTIVATOR DOMAIN (C_TERM)-RELATED"/>
    <property type="match status" value="1"/>
</dbReference>
<dbReference type="Proteomes" id="UP000000555">
    <property type="component" value="Chromosome"/>
</dbReference>
<dbReference type="AlphaFoldDB" id="Q8R904"/>
<dbReference type="InterPro" id="IPR018709">
    <property type="entry name" value="CoA_activase_DUF2229"/>
</dbReference>
<dbReference type="Pfam" id="PF09989">
    <property type="entry name" value="DUF2229"/>
    <property type="match status" value="1"/>
</dbReference>
<dbReference type="KEGG" id="tte:TTE1828"/>
<protein>
    <recommendedName>
        <fullName evidence="1">DUF2229 domain-containing protein</fullName>
    </recommendedName>
</protein>
<dbReference type="Pfam" id="PF06050">
    <property type="entry name" value="HGD-D"/>
    <property type="match status" value="1"/>
</dbReference>
<dbReference type="InterPro" id="IPR010327">
    <property type="entry name" value="FldB/FldC_alpha/beta"/>
</dbReference>
<dbReference type="eggNOG" id="COG3580">
    <property type="taxonomic scope" value="Bacteria"/>
</dbReference>
<sequence length="330" mass="38222">MGKIVGIPKGLLYYDFYPMWKTFFEELGAKVITSQNTNKKIVDDGVKNSVEDACLPVKTYVGHVMDLKERRVDYIFIPRIVSVEKKKYLCSKFLGLPDFIKSLIKDLPPVIDIEVNYYKDEEFTKREFIRAGKMFGRTKGDALKAYLKGMEEQRRFENLLKEGFTNLEALKMWEEGKVKVREERRRFDLKIALLSHPYNIMDEYISMELIGKLRNMGAEVITVEMLNKASILEGVAFLPKDIFWTYERDILGAGMYFLKKKGVDGVIMVSAFGCGPNSMTEELLERFYKREKNLPFMLLTIDEHTGEAGVMTRLEAFVDLLRFNKKAVVV</sequence>
<proteinExistence type="predicted"/>